<evidence type="ECO:0000313" key="1">
    <source>
        <dbReference type="EMBL" id="MBE1159800.1"/>
    </source>
</evidence>
<dbReference type="PROSITE" id="PS51257">
    <property type="entry name" value="PROKAR_LIPOPROTEIN"/>
    <property type="match status" value="1"/>
</dbReference>
<organism evidence="1 2">
    <name type="scientific">Dyella acidiphila</name>
    <dbReference type="NCBI Taxonomy" id="2775866"/>
    <lineage>
        <taxon>Bacteria</taxon>
        <taxon>Pseudomonadati</taxon>
        <taxon>Pseudomonadota</taxon>
        <taxon>Gammaproteobacteria</taxon>
        <taxon>Lysobacterales</taxon>
        <taxon>Rhodanobacteraceae</taxon>
        <taxon>Dyella</taxon>
    </lineage>
</organism>
<gene>
    <name evidence="1" type="ORF">IGX34_05340</name>
</gene>
<protein>
    <recommendedName>
        <fullName evidence="3">ABC-type transport auxiliary lipoprotein component domain-containing protein</fullName>
    </recommendedName>
</protein>
<keyword evidence="2" id="KW-1185">Reference proteome</keyword>
<dbReference type="RefSeq" id="WP_192554657.1">
    <property type="nucleotide sequence ID" value="NZ_JACZZA010000002.1"/>
</dbReference>
<dbReference type="Proteomes" id="UP000651010">
    <property type="component" value="Unassembled WGS sequence"/>
</dbReference>
<sequence>MKRLVVIGTAALLSACGGEVVHAPASLGDLVRPGTAPWLTVAGGPDKLEVRGLDHKLILEPAPALAAAVQSQLGAQLQPDYFQDLVVTCTSLDAAVHVNEKKAPGELGLDLSMQCAIWARGFDTNHDYKAQVSASAAGSGSDQGYAQTLPTLLADGANEMASQLRADMQKAAHRTR</sequence>
<evidence type="ECO:0008006" key="3">
    <source>
        <dbReference type="Google" id="ProtNLM"/>
    </source>
</evidence>
<evidence type="ECO:0000313" key="2">
    <source>
        <dbReference type="Proteomes" id="UP000651010"/>
    </source>
</evidence>
<reference evidence="1 2" key="1">
    <citation type="submission" date="2020-09" db="EMBL/GenBank/DDBJ databases">
        <title>Dyella sp. 7MK23 isolated from forest soil.</title>
        <authorList>
            <person name="Fu J."/>
        </authorList>
    </citation>
    <scope>NUCLEOTIDE SEQUENCE [LARGE SCALE GENOMIC DNA]</scope>
    <source>
        <strain evidence="1 2">7MK23</strain>
    </source>
</reference>
<name>A0ABR9G6Z9_9GAMM</name>
<accession>A0ABR9G6Z9</accession>
<proteinExistence type="predicted"/>
<dbReference type="EMBL" id="JACZZA010000002">
    <property type="protein sequence ID" value="MBE1159800.1"/>
    <property type="molecule type" value="Genomic_DNA"/>
</dbReference>
<comment type="caution">
    <text evidence="1">The sequence shown here is derived from an EMBL/GenBank/DDBJ whole genome shotgun (WGS) entry which is preliminary data.</text>
</comment>